<comment type="cofactor">
    <cofactor evidence="1">
        <name>FAD</name>
        <dbReference type="ChEBI" id="CHEBI:57692"/>
    </cofactor>
</comment>
<keyword evidence="6" id="KW-1185">Reference proteome</keyword>
<dbReference type="PATRIC" id="fig|698760.3.peg.2829"/>
<dbReference type="Gene3D" id="3.40.50.620">
    <property type="entry name" value="HUPs"/>
    <property type="match status" value="1"/>
</dbReference>
<comment type="function">
    <text evidence="3">The electron transfer flavoprotein serves as a specific electron acceptor for other dehydrogenases. It transfers the electrons to the main respiratory chain via ETF-ubiquinone oxidoreductase (ETF dehydrogenase).</text>
</comment>
<evidence type="ECO:0000313" key="5">
    <source>
        <dbReference type="EMBL" id="ELP68487.1"/>
    </source>
</evidence>
<dbReference type="Proteomes" id="UP000010931">
    <property type="component" value="Unassembled WGS sequence"/>
</dbReference>
<proteinExistence type="predicted"/>
<dbReference type="AlphaFoldDB" id="L7FB54"/>
<evidence type="ECO:0000256" key="3">
    <source>
        <dbReference type="ARBA" id="ARBA00025649"/>
    </source>
</evidence>
<evidence type="ECO:0000259" key="4">
    <source>
        <dbReference type="Pfam" id="PF01012"/>
    </source>
</evidence>
<dbReference type="InterPro" id="IPR014730">
    <property type="entry name" value="ETF_a/b_N"/>
</dbReference>
<comment type="subunit">
    <text evidence="2">Heterodimer of an alpha and a beta subunit.</text>
</comment>
<dbReference type="EMBL" id="AEJB01000209">
    <property type="protein sequence ID" value="ELP68487.1"/>
    <property type="molecule type" value="Genomic_DNA"/>
</dbReference>
<organism evidence="5 6">
    <name type="scientific">Streptomyces turgidiscabies (strain Car8)</name>
    <dbReference type="NCBI Taxonomy" id="698760"/>
    <lineage>
        <taxon>Bacteria</taxon>
        <taxon>Bacillati</taxon>
        <taxon>Actinomycetota</taxon>
        <taxon>Actinomycetes</taxon>
        <taxon>Kitasatosporales</taxon>
        <taxon>Streptomycetaceae</taxon>
        <taxon>Streptomyces</taxon>
    </lineage>
</organism>
<dbReference type="Pfam" id="PF01012">
    <property type="entry name" value="ETF"/>
    <property type="match status" value="1"/>
</dbReference>
<reference evidence="5 6" key="1">
    <citation type="journal article" date="2011" name="Plasmid">
        <title>Streptomyces turgidiscabies Car8 contains a modular pathogenicity island that shares virulence genes with other actinobacterial plant pathogens.</title>
        <authorList>
            <person name="Huguet-Tapia J.C."/>
            <person name="Badger J.H."/>
            <person name="Loria R."/>
            <person name="Pettis G.S."/>
        </authorList>
    </citation>
    <scope>NUCLEOTIDE SEQUENCE [LARGE SCALE GENOMIC DNA]</scope>
    <source>
        <strain evidence="5 6">Car8</strain>
    </source>
</reference>
<dbReference type="SUPFAM" id="SSF52402">
    <property type="entry name" value="Adenine nucleotide alpha hydrolases-like"/>
    <property type="match status" value="1"/>
</dbReference>
<name>L7FB54_STRT8</name>
<evidence type="ECO:0000256" key="2">
    <source>
        <dbReference type="ARBA" id="ARBA00011355"/>
    </source>
</evidence>
<accession>L7FB54</accession>
<comment type="caution">
    <text evidence="5">The sequence shown here is derived from an EMBL/GenBank/DDBJ whole genome shotgun (WGS) entry which is preliminary data.</text>
</comment>
<evidence type="ECO:0000313" key="6">
    <source>
        <dbReference type="Proteomes" id="UP000010931"/>
    </source>
</evidence>
<protein>
    <recommendedName>
        <fullName evidence="4">Electron transfer flavoprotein alpha/beta-subunit N-terminal domain-containing protein</fullName>
    </recommendedName>
</protein>
<gene>
    <name evidence="5" type="ORF">STRTUCAR8_00119</name>
</gene>
<dbReference type="InterPro" id="IPR014729">
    <property type="entry name" value="Rossmann-like_a/b/a_fold"/>
</dbReference>
<feature type="domain" description="Electron transfer flavoprotein alpha/beta-subunit N-terminal" evidence="4">
    <location>
        <begin position="2"/>
        <end position="109"/>
    </location>
</feature>
<evidence type="ECO:0000256" key="1">
    <source>
        <dbReference type="ARBA" id="ARBA00001974"/>
    </source>
</evidence>
<sequence length="311" mass="32882">MYIVDNEGLKGYLVAPKAEALQQLVERTSQSGGVGAVLIASSAEGKEVAGRLAILTGSGLITDAIDIEAGDDGPVTTQSVFAGSYTVKARVTRGVPIITVKSNSAVPDGSPPSELRQSVRSCGRALLLKPEEIDTEMRRQIAVEVGRVLHGSGSHTLPCLRVVGLPVGSPVCQVLSDPPSVVPPFPDRFRCPVGVAVTAVAGEGLSFCCVDQLLKLLRRPGLPVHVFGEVVGLVEHEPRGMDTASTAVVGLGSVERSGCVEPLPLRPPPQKRSACVVEQRHRIEVEVHGRRLATFRTIHWTRPSAGKYSSS</sequence>